<evidence type="ECO:0000256" key="2">
    <source>
        <dbReference type="ARBA" id="ARBA00022737"/>
    </source>
</evidence>
<proteinExistence type="predicted"/>
<evidence type="ECO:0000313" key="3">
    <source>
        <dbReference type="EMBL" id="EGW14591.1"/>
    </source>
</evidence>
<dbReference type="EMBL" id="JH008320">
    <property type="protein sequence ID" value="EGW14591.1"/>
    <property type="molecule type" value="Genomic_DNA"/>
</dbReference>
<name>G3IP09_CRIGR</name>
<dbReference type="STRING" id="10029.G3IP09"/>
<dbReference type="InParanoid" id="G3IP09"/>
<keyword evidence="2" id="KW-0677">Repeat</keyword>
<accession>G3IP09</accession>
<dbReference type="Proteomes" id="UP000001075">
    <property type="component" value="Unassembled WGS sequence"/>
</dbReference>
<dbReference type="PANTHER" id="PTHR14224">
    <property type="entry name" value="SIMILAR TO PREFERENTIALLY EXPRESSED ANTIGEN IN MELANOMA-LIKE 3"/>
    <property type="match status" value="1"/>
</dbReference>
<dbReference type="GO" id="GO:0005737">
    <property type="term" value="C:cytoplasm"/>
    <property type="evidence" value="ECO:0007669"/>
    <property type="project" value="TreeGrafter"/>
</dbReference>
<reference evidence="4" key="1">
    <citation type="journal article" date="2011" name="Nat. Biotechnol.">
        <title>The genomic sequence of the Chinese hamster ovary (CHO)-K1 cell line.</title>
        <authorList>
            <person name="Xu X."/>
            <person name="Nagarajan H."/>
            <person name="Lewis N.E."/>
            <person name="Pan S."/>
            <person name="Cai Z."/>
            <person name="Liu X."/>
            <person name="Chen W."/>
            <person name="Xie M."/>
            <person name="Wang W."/>
            <person name="Hammond S."/>
            <person name="Andersen M.R."/>
            <person name="Neff N."/>
            <person name="Passarelli B."/>
            <person name="Koh W."/>
            <person name="Fan H.C."/>
            <person name="Wang J."/>
            <person name="Gui Y."/>
            <person name="Lee K.H."/>
            <person name="Betenbaugh M.J."/>
            <person name="Quake S.R."/>
            <person name="Famili I."/>
            <person name="Palsson B.O."/>
            <person name="Wang J."/>
        </authorList>
    </citation>
    <scope>NUCLEOTIDE SEQUENCE [LARGE SCALE GENOMIC DNA]</scope>
    <source>
        <strain evidence="4">CHO K1 cell line</strain>
    </source>
</reference>
<evidence type="ECO:0000313" key="4">
    <source>
        <dbReference type="Proteomes" id="UP000001075"/>
    </source>
</evidence>
<dbReference type="AlphaFoldDB" id="G3IP09"/>
<keyword evidence="1" id="KW-0433">Leucine-rich repeat</keyword>
<protein>
    <submittedName>
        <fullName evidence="3">PRAME family member 10</fullName>
    </submittedName>
</protein>
<organism evidence="3 4">
    <name type="scientific">Cricetulus griseus</name>
    <name type="common">Chinese hamster</name>
    <name type="synonym">Cricetulus barabensis griseus</name>
    <dbReference type="NCBI Taxonomy" id="10029"/>
    <lineage>
        <taxon>Eukaryota</taxon>
        <taxon>Metazoa</taxon>
        <taxon>Chordata</taxon>
        <taxon>Craniata</taxon>
        <taxon>Vertebrata</taxon>
        <taxon>Euteleostomi</taxon>
        <taxon>Mammalia</taxon>
        <taxon>Eutheria</taxon>
        <taxon>Euarchontoglires</taxon>
        <taxon>Glires</taxon>
        <taxon>Rodentia</taxon>
        <taxon>Myomorpha</taxon>
        <taxon>Muroidea</taxon>
        <taxon>Cricetidae</taxon>
        <taxon>Cricetinae</taxon>
        <taxon>Cricetulus</taxon>
    </lineage>
</organism>
<evidence type="ECO:0000256" key="1">
    <source>
        <dbReference type="ARBA" id="ARBA00022614"/>
    </source>
</evidence>
<gene>
    <name evidence="3" type="ORF">I79_025708</name>
</gene>
<sequence>MQDADIRIPLPALSQFSQLTTINLKDNDFSTDTPKELLRHTANLRQLTKEQYPAPKEAYDHFGYTQIEEFSQRCAMLKDTLISIRELKSLRFKSTACYDCGNHYIYELETILYECSL</sequence>
<dbReference type="PANTHER" id="PTHR14224:SF17">
    <property type="entry name" value="PRAME LIKE 14-RELATED"/>
    <property type="match status" value="1"/>
</dbReference>
<dbReference type="InterPro" id="IPR050694">
    <property type="entry name" value="LRRC14/PRAME"/>
</dbReference>